<keyword evidence="3 7" id="KW-0812">Transmembrane</keyword>
<sequence>MVKQHNSDFGKQRVLSTIGQATIPLLSGVLVDWHSSSIGYSDYGPTVYMGTGLTLLASLIILRLNVKVDISKQDVFKDLMRLISMVEVNLFLLIIMVMGSNHGFIENYLFLYLKELNAPTYLLGLTLTVGCMAAVPVMYVADAVVKKLGRPLIFMLSFFCYSIRHIGYSYIIDPWMVFPFELLEVFTYQITWVAACTLCPILAPKGLLATMTGLTGSLHYSVGRGLGALLGGYLIGAFGLVKSFRIFAVISLVSGFVYVGIHFLFLKKRLEAKEAEREAELEEDRRKQEEEELQPMINTSSRRPSLQM</sequence>
<dbReference type="PANTHER" id="PTHR16172">
    <property type="entry name" value="MAJOR FACILITATOR SUPERFAMILY DOMAIN-CONTAINING PROTEIN 6-LIKE"/>
    <property type="match status" value="1"/>
</dbReference>
<evidence type="ECO:0000256" key="4">
    <source>
        <dbReference type="ARBA" id="ARBA00022989"/>
    </source>
</evidence>
<dbReference type="InterPro" id="IPR024989">
    <property type="entry name" value="MFS_assoc_dom"/>
</dbReference>
<feature type="transmembrane region" description="Helical" evidence="7">
    <location>
        <begin position="222"/>
        <end position="240"/>
    </location>
</feature>
<reference evidence="9" key="1">
    <citation type="submission" date="2023-11" db="EMBL/GenBank/DDBJ databases">
        <title>Genome assemblies of two species of porcelain crab, Petrolisthes cinctipes and Petrolisthes manimaculis (Anomura: Porcellanidae).</title>
        <authorList>
            <person name="Angst P."/>
        </authorList>
    </citation>
    <scope>NUCLEOTIDE SEQUENCE</scope>
    <source>
        <strain evidence="9">PB745_02</strain>
        <tissue evidence="9">Gill</tissue>
    </source>
</reference>
<comment type="subcellular location">
    <subcellularLocation>
        <location evidence="1">Membrane</location>
        <topology evidence="1">Multi-pass membrane protein</topology>
    </subcellularLocation>
</comment>
<evidence type="ECO:0000256" key="6">
    <source>
        <dbReference type="SAM" id="MobiDB-lite"/>
    </source>
</evidence>
<dbReference type="InterPro" id="IPR051717">
    <property type="entry name" value="MFS_MFSD6"/>
</dbReference>
<evidence type="ECO:0000256" key="3">
    <source>
        <dbReference type="ARBA" id="ARBA00022692"/>
    </source>
</evidence>
<evidence type="ECO:0000313" key="9">
    <source>
        <dbReference type="EMBL" id="KAK4317122.1"/>
    </source>
</evidence>
<feature type="transmembrane region" description="Helical" evidence="7">
    <location>
        <begin position="47"/>
        <end position="66"/>
    </location>
</feature>
<evidence type="ECO:0000256" key="5">
    <source>
        <dbReference type="ARBA" id="ARBA00023136"/>
    </source>
</evidence>
<feature type="region of interest" description="Disordered" evidence="6">
    <location>
        <begin position="277"/>
        <end position="308"/>
    </location>
</feature>
<dbReference type="AlphaFoldDB" id="A0AAE1Q1U1"/>
<evidence type="ECO:0000256" key="7">
    <source>
        <dbReference type="SAM" id="Phobius"/>
    </source>
</evidence>
<dbReference type="GO" id="GO:0016020">
    <property type="term" value="C:membrane"/>
    <property type="evidence" value="ECO:0007669"/>
    <property type="project" value="UniProtKB-SubCell"/>
</dbReference>
<dbReference type="Pfam" id="PF12832">
    <property type="entry name" value="MFS_1_like"/>
    <property type="match status" value="1"/>
</dbReference>
<dbReference type="SUPFAM" id="SSF103473">
    <property type="entry name" value="MFS general substrate transporter"/>
    <property type="match status" value="1"/>
</dbReference>
<evidence type="ECO:0000256" key="1">
    <source>
        <dbReference type="ARBA" id="ARBA00004141"/>
    </source>
</evidence>
<comment type="caution">
    <text evidence="9">The sequence shown here is derived from an EMBL/GenBank/DDBJ whole genome shotgun (WGS) entry which is preliminary data.</text>
</comment>
<feature type="transmembrane region" description="Helical" evidence="7">
    <location>
        <begin position="152"/>
        <end position="172"/>
    </location>
</feature>
<feature type="transmembrane region" description="Helical" evidence="7">
    <location>
        <begin position="118"/>
        <end position="140"/>
    </location>
</feature>
<evidence type="ECO:0000313" key="10">
    <source>
        <dbReference type="Proteomes" id="UP001292094"/>
    </source>
</evidence>
<dbReference type="EMBL" id="JAWZYT010000948">
    <property type="protein sequence ID" value="KAK4317122.1"/>
    <property type="molecule type" value="Genomic_DNA"/>
</dbReference>
<feature type="transmembrane region" description="Helical" evidence="7">
    <location>
        <begin position="78"/>
        <end position="98"/>
    </location>
</feature>
<feature type="transmembrane region" description="Helical" evidence="7">
    <location>
        <begin position="246"/>
        <end position="266"/>
    </location>
</feature>
<feature type="compositionally biased region" description="Basic and acidic residues" evidence="6">
    <location>
        <begin position="277"/>
        <end position="289"/>
    </location>
</feature>
<keyword evidence="5 7" id="KW-0472">Membrane</keyword>
<feature type="transmembrane region" description="Helical" evidence="7">
    <location>
        <begin position="192"/>
        <end position="210"/>
    </location>
</feature>
<feature type="domain" description="Major facilitator superfamily associated" evidence="8">
    <location>
        <begin position="3"/>
        <end position="245"/>
    </location>
</feature>
<name>A0AAE1Q1U1_9EUCA</name>
<comment type="similarity">
    <text evidence="2">Belongs to the major facilitator superfamily. MFSD6 family.</text>
</comment>
<evidence type="ECO:0000256" key="2">
    <source>
        <dbReference type="ARBA" id="ARBA00005241"/>
    </source>
</evidence>
<gene>
    <name evidence="9" type="ORF">Pmani_011756</name>
</gene>
<dbReference type="InterPro" id="IPR036259">
    <property type="entry name" value="MFS_trans_sf"/>
</dbReference>
<keyword evidence="10" id="KW-1185">Reference proteome</keyword>
<evidence type="ECO:0000259" key="8">
    <source>
        <dbReference type="Pfam" id="PF12832"/>
    </source>
</evidence>
<organism evidence="9 10">
    <name type="scientific">Petrolisthes manimaculis</name>
    <dbReference type="NCBI Taxonomy" id="1843537"/>
    <lineage>
        <taxon>Eukaryota</taxon>
        <taxon>Metazoa</taxon>
        <taxon>Ecdysozoa</taxon>
        <taxon>Arthropoda</taxon>
        <taxon>Crustacea</taxon>
        <taxon>Multicrustacea</taxon>
        <taxon>Malacostraca</taxon>
        <taxon>Eumalacostraca</taxon>
        <taxon>Eucarida</taxon>
        <taxon>Decapoda</taxon>
        <taxon>Pleocyemata</taxon>
        <taxon>Anomura</taxon>
        <taxon>Galatheoidea</taxon>
        <taxon>Porcellanidae</taxon>
        <taxon>Petrolisthes</taxon>
    </lineage>
</organism>
<dbReference type="Proteomes" id="UP001292094">
    <property type="component" value="Unassembled WGS sequence"/>
</dbReference>
<accession>A0AAE1Q1U1</accession>
<feature type="compositionally biased region" description="Polar residues" evidence="6">
    <location>
        <begin position="296"/>
        <end position="308"/>
    </location>
</feature>
<dbReference type="Gene3D" id="1.20.1250.20">
    <property type="entry name" value="MFS general substrate transporter like domains"/>
    <property type="match status" value="1"/>
</dbReference>
<protein>
    <recommendedName>
        <fullName evidence="8">Major facilitator superfamily associated domain-containing protein</fullName>
    </recommendedName>
</protein>
<keyword evidence="4 7" id="KW-1133">Transmembrane helix</keyword>
<dbReference type="PANTHER" id="PTHR16172:SF41">
    <property type="entry name" value="MAJOR FACILITATOR SUPERFAMILY DOMAIN-CONTAINING PROTEIN 6-LIKE"/>
    <property type="match status" value="1"/>
</dbReference>
<proteinExistence type="inferred from homology"/>